<feature type="signal peptide" evidence="1">
    <location>
        <begin position="1"/>
        <end position="21"/>
    </location>
</feature>
<evidence type="ECO:0000256" key="1">
    <source>
        <dbReference type="SAM" id="SignalP"/>
    </source>
</evidence>
<keyword evidence="1" id="KW-0732">Signal</keyword>
<dbReference type="AlphaFoldDB" id="A0A1Y1CDW3"/>
<evidence type="ECO:0000313" key="2">
    <source>
        <dbReference type="EMBL" id="BAX78527.1"/>
    </source>
</evidence>
<gene>
    <name evidence="2" type="ORF">ALGA_0132</name>
</gene>
<sequence length="339" mass="38754">MVKWRFIHIICCLLLTSLVKAQDVEFSQFYANRLYLNPAFAGSEYVPTLGMSYRNQWPQNNRPFVTYSASFDQYVDLMNGGVGLLILQDNQGQGAIKTTTASAMYSYSLDVNRNLSMNIGFKAGYIQRKLDWGSFVFSDMIDPLYGVIYPSREVQPSSLSKSYWDFSMGIIVNYKSLYFGGVIDHLSEPNEAFNSEQNIAVLPRKYTVHAGANIPMGYSRGLMKSNFSISPNILYQRQLDFEQINYGLYLSRNNWVVGTWLRHNLSFDFDAFIILIGYQTEKIRIGYSYDYVVSNLVKTNSGAHEISLSYLLGTAKSSCSGTHFLRKKRRIRAIRCPKF</sequence>
<dbReference type="EMBL" id="AP018042">
    <property type="protein sequence ID" value="BAX78527.1"/>
    <property type="molecule type" value="Genomic_DNA"/>
</dbReference>
<proteinExistence type="predicted"/>
<dbReference type="OrthoDB" id="1186563at2"/>
<dbReference type="RefSeq" id="WP_096427461.1">
    <property type="nucleotide sequence ID" value="NZ_AP018042.1"/>
</dbReference>
<protein>
    <recommendedName>
        <fullName evidence="4">Type IX secretion system membrane protein PorP/SprF</fullName>
    </recommendedName>
</protein>
<accession>A0A1Y1CDW3</accession>
<feature type="chain" id="PRO_5013367624" description="Type IX secretion system membrane protein PorP/SprF" evidence="1">
    <location>
        <begin position="22"/>
        <end position="339"/>
    </location>
</feature>
<evidence type="ECO:0000313" key="3">
    <source>
        <dbReference type="Proteomes" id="UP000218267"/>
    </source>
</evidence>
<dbReference type="Pfam" id="PF11751">
    <property type="entry name" value="PorP_SprF"/>
    <property type="match status" value="1"/>
</dbReference>
<keyword evidence="3" id="KW-1185">Reference proteome</keyword>
<dbReference type="Proteomes" id="UP000218267">
    <property type="component" value="Chromosome"/>
</dbReference>
<dbReference type="InterPro" id="IPR019861">
    <property type="entry name" value="PorP/SprF_Bacteroidetes"/>
</dbReference>
<dbReference type="NCBIfam" id="TIGR03519">
    <property type="entry name" value="T9SS_PorP_fam"/>
    <property type="match status" value="1"/>
</dbReference>
<name>A0A1Y1CDW3_9BACT</name>
<organism evidence="2 3">
    <name type="scientific">Labilibaculum antarcticum</name>
    <dbReference type="NCBI Taxonomy" id="1717717"/>
    <lineage>
        <taxon>Bacteria</taxon>
        <taxon>Pseudomonadati</taxon>
        <taxon>Bacteroidota</taxon>
        <taxon>Bacteroidia</taxon>
        <taxon>Marinilabiliales</taxon>
        <taxon>Marinifilaceae</taxon>
        <taxon>Labilibaculum</taxon>
    </lineage>
</organism>
<reference evidence="3" key="2">
    <citation type="journal article" date="2020" name="Antonie Van Leeuwenhoek">
        <title>Labilibaculum antarcticum sp. nov., a novel facultative anaerobic, psychrotorelant bacterium isolated from marine sediment of Antarctica.</title>
        <authorList>
            <person name="Watanabe M."/>
            <person name="Kojima H."/>
            <person name="Fukui M."/>
        </authorList>
    </citation>
    <scope>NUCLEOTIDE SEQUENCE [LARGE SCALE GENOMIC DNA]</scope>
    <source>
        <strain evidence="3">SPP2</strain>
    </source>
</reference>
<reference evidence="2 3" key="1">
    <citation type="journal article" date="2018" name="Mar. Genomics">
        <title>Complete genome sequence of Marinifilaceae bacterium strain SPP2, isolated from the Antarctic marine sediment.</title>
        <authorList>
            <person name="Watanabe M."/>
            <person name="Kojima H."/>
            <person name="Fukui M."/>
        </authorList>
    </citation>
    <scope>NUCLEOTIDE SEQUENCE [LARGE SCALE GENOMIC DNA]</scope>
    <source>
        <strain evidence="2 3">SPP2</strain>
    </source>
</reference>
<dbReference type="KEGG" id="mbas:ALGA_0132"/>
<evidence type="ECO:0008006" key="4">
    <source>
        <dbReference type="Google" id="ProtNLM"/>
    </source>
</evidence>